<organism evidence="1 2">
    <name type="scientific">Oceaniferula flava</name>
    <dbReference type="NCBI Taxonomy" id="2800421"/>
    <lineage>
        <taxon>Bacteria</taxon>
        <taxon>Pseudomonadati</taxon>
        <taxon>Verrucomicrobiota</taxon>
        <taxon>Verrucomicrobiia</taxon>
        <taxon>Verrucomicrobiales</taxon>
        <taxon>Verrucomicrobiaceae</taxon>
        <taxon>Oceaniferula</taxon>
    </lineage>
</organism>
<evidence type="ECO:0008006" key="3">
    <source>
        <dbReference type="Google" id="ProtNLM"/>
    </source>
</evidence>
<reference evidence="1" key="1">
    <citation type="submission" date="2021-01" db="EMBL/GenBank/DDBJ databases">
        <title>Modified the classification status of verrucomicrobia.</title>
        <authorList>
            <person name="Feng X."/>
        </authorList>
    </citation>
    <scope>NUCLEOTIDE SEQUENCE</scope>
    <source>
        <strain evidence="1">5K15</strain>
    </source>
</reference>
<evidence type="ECO:0000313" key="1">
    <source>
        <dbReference type="EMBL" id="MBK1856597.1"/>
    </source>
</evidence>
<dbReference type="Proteomes" id="UP000634206">
    <property type="component" value="Unassembled WGS sequence"/>
</dbReference>
<dbReference type="InterPro" id="IPR037883">
    <property type="entry name" value="Knr4/Smi1-like_sf"/>
</dbReference>
<dbReference type="RefSeq" id="WP_309491217.1">
    <property type="nucleotide sequence ID" value="NZ_JAENIG010000027.1"/>
</dbReference>
<dbReference type="SUPFAM" id="SSF160631">
    <property type="entry name" value="SMI1/KNR4-like"/>
    <property type="match status" value="1"/>
</dbReference>
<sequence length="118" mass="13383">MKKEELADIEKELGVLLPEAYKRYMEGSSNKGILYQSKKQIIEANLQCRIAASDGKPLDPVFFVLGVDSELREYMIDLDVPGELIMRMGNENYPNFRSTAFGLGFDSWIESSLDKNLV</sequence>
<evidence type="ECO:0000313" key="2">
    <source>
        <dbReference type="Proteomes" id="UP000634206"/>
    </source>
</evidence>
<proteinExistence type="predicted"/>
<accession>A0AAE2SFV2</accession>
<dbReference type="AlphaFoldDB" id="A0AAE2SFV2"/>
<keyword evidence="2" id="KW-1185">Reference proteome</keyword>
<dbReference type="EMBL" id="JAENIG010000027">
    <property type="protein sequence ID" value="MBK1856597.1"/>
    <property type="molecule type" value="Genomic_DNA"/>
</dbReference>
<gene>
    <name evidence="1" type="ORF">JIN83_16640</name>
</gene>
<protein>
    <recommendedName>
        <fullName evidence="3">Knr4/Smi1-like domain-containing protein</fullName>
    </recommendedName>
</protein>
<comment type="caution">
    <text evidence="1">The sequence shown here is derived from an EMBL/GenBank/DDBJ whole genome shotgun (WGS) entry which is preliminary data.</text>
</comment>
<name>A0AAE2SFV2_9BACT</name>